<dbReference type="Proteomes" id="UP000825935">
    <property type="component" value="Chromosome 31"/>
</dbReference>
<comment type="caution">
    <text evidence="1">The sequence shown here is derived from an EMBL/GenBank/DDBJ whole genome shotgun (WGS) entry which is preliminary data.</text>
</comment>
<reference evidence="1" key="1">
    <citation type="submission" date="2021-08" db="EMBL/GenBank/DDBJ databases">
        <title>WGS assembly of Ceratopteris richardii.</title>
        <authorList>
            <person name="Marchant D.B."/>
            <person name="Chen G."/>
            <person name="Jenkins J."/>
            <person name="Shu S."/>
            <person name="Leebens-Mack J."/>
            <person name="Grimwood J."/>
            <person name="Schmutz J."/>
            <person name="Soltis P."/>
            <person name="Soltis D."/>
            <person name="Chen Z.-H."/>
        </authorList>
    </citation>
    <scope>NUCLEOTIDE SEQUENCE</scope>
    <source>
        <strain evidence="1">Whitten #5841</strain>
        <tissue evidence="1">Leaf</tissue>
    </source>
</reference>
<evidence type="ECO:0000313" key="1">
    <source>
        <dbReference type="EMBL" id="KAH7288242.1"/>
    </source>
</evidence>
<evidence type="ECO:0000313" key="2">
    <source>
        <dbReference type="Proteomes" id="UP000825935"/>
    </source>
</evidence>
<gene>
    <name evidence="1" type="ORF">KP509_31G018600</name>
</gene>
<dbReference type="EMBL" id="CM035436">
    <property type="protein sequence ID" value="KAH7288242.1"/>
    <property type="molecule type" value="Genomic_DNA"/>
</dbReference>
<keyword evidence="2" id="KW-1185">Reference proteome</keyword>
<name>A0A8T2QVW9_CERRI</name>
<protein>
    <submittedName>
        <fullName evidence="1">Uncharacterized protein</fullName>
    </submittedName>
</protein>
<organism evidence="1 2">
    <name type="scientific">Ceratopteris richardii</name>
    <name type="common">Triangle waterfern</name>
    <dbReference type="NCBI Taxonomy" id="49495"/>
    <lineage>
        <taxon>Eukaryota</taxon>
        <taxon>Viridiplantae</taxon>
        <taxon>Streptophyta</taxon>
        <taxon>Embryophyta</taxon>
        <taxon>Tracheophyta</taxon>
        <taxon>Polypodiopsida</taxon>
        <taxon>Polypodiidae</taxon>
        <taxon>Polypodiales</taxon>
        <taxon>Pteridineae</taxon>
        <taxon>Pteridaceae</taxon>
        <taxon>Parkerioideae</taxon>
        <taxon>Ceratopteris</taxon>
    </lineage>
</organism>
<dbReference type="AlphaFoldDB" id="A0A8T2QVW9"/>
<proteinExistence type="predicted"/>
<accession>A0A8T2QVW9</accession>
<sequence>MCHESGDSRPCRPLDYHVQYMHTELDIQDSKRERLCYRFSGTVGRRYRISVSKAYYPCRPRLFDDIKTLSLYIASAQNSTYAMLPSVFLYSAFASSKTPLPLRHHPLSCRPTRKW</sequence>